<dbReference type="EMBL" id="LAZR01065581">
    <property type="protein sequence ID" value="KKK55267.1"/>
    <property type="molecule type" value="Genomic_DNA"/>
</dbReference>
<evidence type="ECO:0000313" key="1">
    <source>
        <dbReference type="EMBL" id="KKK55267.1"/>
    </source>
</evidence>
<gene>
    <name evidence="1" type="ORF">LCGC14_3076260</name>
</gene>
<organism evidence="1">
    <name type="scientific">marine sediment metagenome</name>
    <dbReference type="NCBI Taxonomy" id="412755"/>
    <lineage>
        <taxon>unclassified sequences</taxon>
        <taxon>metagenomes</taxon>
        <taxon>ecological metagenomes</taxon>
    </lineage>
</organism>
<proteinExistence type="predicted"/>
<accession>A0A0F8WEG8</accession>
<comment type="caution">
    <text evidence="1">The sequence shown here is derived from an EMBL/GenBank/DDBJ whole genome shotgun (WGS) entry which is preliminary data.</text>
</comment>
<sequence>MHSSGGLTRIRNTNATEIRLYFESSDNGLNPMTSGPLQGSAYETHSKCYKLASKLGFKPFWDVDSYKFEWRAASSYTATEAATLIEEFTSDLGLVTEKINSDYPIYPERTALGELSISKGSSKATFIMICRFNVEPDEVLTFRQMMEAGQVGVPIRIFPDSSQTSDTWEDDSAAGYFDAVIEIGDKSIEFQLASPKFENLYLVDVNAILWGYNSEVGTYVDMEGYFQMPWVRVAYAIQLEGHPVIYATHTLDYYKDRQVVDLGQAGEIDPSIWGRPFNFSWLYAAGYTVKTILKLGNEIPFSMRQGRLDRKQGIKELDRLNPHLVDWRGEVTKY</sequence>
<reference evidence="1" key="1">
    <citation type="journal article" date="2015" name="Nature">
        <title>Complex archaea that bridge the gap between prokaryotes and eukaryotes.</title>
        <authorList>
            <person name="Spang A."/>
            <person name="Saw J.H."/>
            <person name="Jorgensen S.L."/>
            <person name="Zaremba-Niedzwiedzka K."/>
            <person name="Martijn J."/>
            <person name="Lind A.E."/>
            <person name="van Eijk R."/>
            <person name="Schleper C."/>
            <person name="Guy L."/>
            <person name="Ettema T.J."/>
        </authorList>
    </citation>
    <scope>NUCLEOTIDE SEQUENCE</scope>
</reference>
<name>A0A0F8WEG8_9ZZZZ</name>
<feature type="non-terminal residue" evidence="1">
    <location>
        <position position="334"/>
    </location>
</feature>
<protein>
    <submittedName>
        <fullName evidence="1">Uncharacterized protein</fullName>
    </submittedName>
</protein>
<dbReference type="AlphaFoldDB" id="A0A0F8WEG8"/>